<proteinExistence type="predicted"/>
<dbReference type="PANTHER" id="PTHR11941">
    <property type="entry name" value="ENOYL-COA HYDRATASE-RELATED"/>
    <property type="match status" value="1"/>
</dbReference>
<name>A0AAF0J8C2_9BASI</name>
<accession>A0AAF0J8C2</accession>
<dbReference type="Gene3D" id="3.90.226.10">
    <property type="entry name" value="2-enoyl-CoA Hydratase, Chain A, domain 1"/>
    <property type="match status" value="1"/>
</dbReference>
<dbReference type="SUPFAM" id="SSF52096">
    <property type="entry name" value="ClpP/crotonase"/>
    <property type="match status" value="1"/>
</dbReference>
<dbReference type="PANTHER" id="PTHR11941:SF75">
    <property type="entry name" value="ENOYL-COA HYDRATASE_ISOMERASE FAMILY PROTEIN"/>
    <property type="match status" value="1"/>
</dbReference>
<protein>
    <submittedName>
        <fullName evidence="1">Uncharacterized protein</fullName>
    </submittedName>
</protein>
<evidence type="ECO:0000313" key="1">
    <source>
        <dbReference type="EMBL" id="WFD27880.1"/>
    </source>
</evidence>
<dbReference type="InterPro" id="IPR029045">
    <property type="entry name" value="ClpP/crotonase-like_dom_sf"/>
</dbReference>
<reference evidence="1" key="1">
    <citation type="submission" date="2023-03" db="EMBL/GenBank/DDBJ databases">
        <title>Mating type loci evolution in Malassezia.</title>
        <authorList>
            <person name="Coelho M.A."/>
        </authorList>
    </citation>
    <scope>NUCLEOTIDE SEQUENCE</scope>
    <source>
        <strain evidence="1">CBS 9557</strain>
    </source>
</reference>
<dbReference type="GO" id="GO:0006635">
    <property type="term" value="P:fatty acid beta-oxidation"/>
    <property type="evidence" value="ECO:0007669"/>
    <property type="project" value="TreeGrafter"/>
</dbReference>
<gene>
    <name evidence="1" type="ORF">MNAN1_002888</name>
</gene>
<dbReference type="EMBL" id="CP119896">
    <property type="protein sequence ID" value="WFD27880.1"/>
    <property type="molecule type" value="Genomic_DNA"/>
</dbReference>
<evidence type="ECO:0000313" key="2">
    <source>
        <dbReference type="Proteomes" id="UP001213623"/>
    </source>
</evidence>
<dbReference type="AlphaFoldDB" id="A0AAF0J8C2"/>
<dbReference type="GO" id="GO:0004165">
    <property type="term" value="F:delta(3)-delta(2)-enoyl-CoA isomerase activity"/>
    <property type="evidence" value="ECO:0007669"/>
    <property type="project" value="TreeGrafter"/>
</dbReference>
<dbReference type="GO" id="GO:0005777">
    <property type="term" value="C:peroxisome"/>
    <property type="evidence" value="ECO:0007669"/>
    <property type="project" value="TreeGrafter"/>
</dbReference>
<dbReference type="InterPro" id="IPR001753">
    <property type="entry name" value="Enoyl-CoA_hydra/iso"/>
</dbReference>
<dbReference type="Proteomes" id="UP001213623">
    <property type="component" value="Chromosome 5"/>
</dbReference>
<sequence>MFRAAAVRSPMGRAMARYSTVSTPASQVYSNANAVPLVRTDFDAAKRIWTLHFLGQETPDHRLTHSMIQQGLLPALRDVRRQWNEWSKANDTEQGAALVTTAPLDSKIFSNGLDLLKAVRDPHFFNDCLNALSRELLTFPIPTVAAVGGHAFAAGCTLALAHDYRVMNSKRGYMCMNEIEFGAPIPSGMLGVIQSVATKAAQRKLLLEAHRFTAHEAEAYGLVHATAEGPEATLDKALAIAAQVQSRAAKGAWQSIKESLNADALAMQYEPPRAAPLFP</sequence>
<keyword evidence="2" id="KW-1185">Reference proteome</keyword>
<organism evidence="1 2">
    <name type="scientific">Malassezia nana</name>
    <dbReference type="NCBI Taxonomy" id="180528"/>
    <lineage>
        <taxon>Eukaryota</taxon>
        <taxon>Fungi</taxon>
        <taxon>Dikarya</taxon>
        <taxon>Basidiomycota</taxon>
        <taxon>Ustilaginomycotina</taxon>
        <taxon>Malasseziomycetes</taxon>
        <taxon>Malasseziales</taxon>
        <taxon>Malasseziaceae</taxon>
        <taxon>Malassezia</taxon>
    </lineage>
</organism>
<dbReference type="Pfam" id="PF00378">
    <property type="entry name" value="ECH_1"/>
    <property type="match status" value="1"/>
</dbReference>
<dbReference type="CDD" id="cd06558">
    <property type="entry name" value="crotonase-like"/>
    <property type="match status" value="1"/>
</dbReference>